<reference evidence="2" key="1">
    <citation type="journal article" date="2019" name="Int. J. Syst. Evol. Microbiol.">
        <title>The Global Catalogue of Microorganisms (GCM) 10K type strain sequencing project: providing services to taxonomists for standard genome sequencing and annotation.</title>
        <authorList>
            <consortium name="The Broad Institute Genomics Platform"/>
            <consortium name="The Broad Institute Genome Sequencing Center for Infectious Disease"/>
            <person name="Wu L."/>
            <person name="Ma J."/>
        </authorList>
    </citation>
    <scope>NUCLEOTIDE SEQUENCE [LARGE SCALE GENOMIC DNA]</scope>
    <source>
        <strain evidence="2">TBRC 1276</strain>
    </source>
</reference>
<evidence type="ECO:0000313" key="2">
    <source>
        <dbReference type="Proteomes" id="UP001595851"/>
    </source>
</evidence>
<proteinExistence type="predicted"/>
<comment type="caution">
    <text evidence="1">The sequence shown here is derived from an EMBL/GenBank/DDBJ whole genome shotgun (WGS) entry which is preliminary data.</text>
</comment>
<evidence type="ECO:0000313" key="1">
    <source>
        <dbReference type="EMBL" id="MFC4006625.1"/>
    </source>
</evidence>
<accession>A0ABV8G090</accession>
<sequence length="89" mass="9630">MTERKLTLSGGPLSYEVAIDGRDVSRGVRRLSIEVDPRNNGPRVETELAIDAIEVTALGARDPEFVVSMPDEARDALIALGWTPPAGDR</sequence>
<organism evidence="1 2">
    <name type="scientific">Nonomuraea purpurea</name>
    <dbReference type="NCBI Taxonomy" id="1849276"/>
    <lineage>
        <taxon>Bacteria</taxon>
        <taxon>Bacillati</taxon>
        <taxon>Actinomycetota</taxon>
        <taxon>Actinomycetes</taxon>
        <taxon>Streptosporangiales</taxon>
        <taxon>Streptosporangiaceae</taxon>
        <taxon>Nonomuraea</taxon>
    </lineage>
</organism>
<dbReference type="EMBL" id="JBHSBI010000002">
    <property type="protein sequence ID" value="MFC4006625.1"/>
    <property type="molecule type" value="Genomic_DNA"/>
</dbReference>
<gene>
    <name evidence="1" type="ORF">ACFOY2_05295</name>
</gene>
<name>A0ABV8G090_9ACTN</name>
<dbReference type="RefSeq" id="WP_379526765.1">
    <property type="nucleotide sequence ID" value="NZ_JBHSBI010000002.1"/>
</dbReference>
<dbReference type="Proteomes" id="UP001595851">
    <property type="component" value="Unassembled WGS sequence"/>
</dbReference>
<keyword evidence="2" id="KW-1185">Reference proteome</keyword>
<protein>
    <submittedName>
        <fullName evidence="1">Uncharacterized protein</fullName>
    </submittedName>
</protein>